<reference evidence="1" key="1">
    <citation type="submission" date="2005-03" db="EMBL/GenBank/DDBJ databases">
        <authorList>
            <person name="Han Z."/>
        </authorList>
    </citation>
    <scope>NUCLEOTIDE SEQUENCE</scope>
</reference>
<name>Q5BZ35_SCHJA</name>
<reference evidence="1" key="2">
    <citation type="journal article" date="2006" name="PLoS Pathog.">
        <title>New perspectives on host-parasite interplay by comparative transcriptomic and proteomic analyses of Schistosoma japonicum.</title>
        <authorList>
            <person name="Liu F."/>
            <person name="Lu J."/>
            <person name="Hu W."/>
            <person name="Wang S.Y."/>
            <person name="Cui S.J."/>
            <person name="Chi M."/>
            <person name="Yan Q."/>
            <person name="Wang X.R."/>
            <person name="Song H.D."/>
            <person name="Xu X.N."/>
            <person name="Wang J.J."/>
            <person name="Zhang X.L."/>
            <person name="Zhang X."/>
            <person name="Wang Z.Q."/>
            <person name="Xue C.L."/>
            <person name="Brindley P.J."/>
            <person name="McManus D.P."/>
            <person name="Yang P.Y."/>
            <person name="Feng Z."/>
            <person name="Chen Z."/>
            <person name="Han Z.G."/>
        </authorList>
    </citation>
    <scope>NUCLEOTIDE SEQUENCE</scope>
</reference>
<protein>
    <submittedName>
        <fullName evidence="1">Uncharacterized protein</fullName>
    </submittedName>
</protein>
<proteinExistence type="evidence at transcript level"/>
<accession>Q5BZ35</accession>
<dbReference type="EMBL" id="AY811451">
    <property type="protein sequence ID" value="AAX27340.1"/>
    <property type="molecule type" value="mRNA"/>
</dbReference>
<dbReference type="AlphaFoldDB" id="Q5BZ35"/>
<organism evidence="1">
    <name type="scientific">Schistosoma japonicum</name>
    <name type="common">Blood fluke</name>
    <dbReference type="NCBI Taxonomy" id="6182"/>
    <lineage>
        <taxon>Eukaryota</taxon>
        <taxon>Metazoa</taxon>
        <taxon>Spiralia</taxon>
        <taxon>Lophotrochozoa</taxon>
        <taxon>Platyhelminthes</taxon>
        <taxon>Trematoda</taxon>
        <taxon>Digenea</taxon>
        <taxon>Strigeidida</taxon>
        <taxon>Schistosomatoidea</taxon>
        <taxon>Schistosomatidae</taxon>
        <taxon>Schistosoma</taxon>
    </lineage>
</organism>
<sequence length="48" mass="5665">MYSSCTSQKKSFPRKLQNHEIHDVSSLLLIMLRKSESDILCPPRMKTW</sequence>
<evidence type="ECO:0000313" key="1">
    <source>
        <dbReference type="EMBL" id="AAX27340.1"/>
    </source>
</evidence>